<dbReference type="Proteomes" id="UP000515756">
    <property type="component" value="Chromosome"/>
</dbReference>
<keyword evidence="4" id="KW-0233">DNA recombination</keyword>
<dbReference type="PROSITE" id="PS51900">
    <property type="entry name" value="CB"/>
    <property type="match status" value="1"/>
</dbReference>
<dbReference type="AlphaFoldDB" id="A0A6S4TCI8"/>
<dbReference type="PROSITE" id="PS51898">
    <property type="entry name" value="TYR_RECOMBINASE"/>
    <property type="match status" value="1"/>
</dbReference>
<dbReference type="GO" id="GO:0006310">
    <property type="term" value="P:DNA recombination"/>
    <property type="evidence" value="ECO:0007669"/>
    <property type="project" value="UniProtKB-KW"/>
</dbReference>
<evidence type="ECO:0000256" key="2">
    <source>
        <dbReference type="ARBA" id="ARBA00022908"/>
    </source>
</evidence>
<accession>A0A6S4TCI8</accession>
<dbReference type="PANTHER" id="PTHR30349">
    <property type="entry name" value="PHAGE INTEGRASE-RELATED"/>
    <property type="match status" value="1"/>
</dbReference>
<evidence type="ECO:0000256" key="5">
    <source>
        <dbReference type="PROSITE-ProRule" id="PRU01248"/>
    </source>
</evidence>
<dbReference type="InterPro" id="IPR002104">
    <property type="entry name" value="Integrase_catalytic"/>
</dbReference>
<keyword evidence="2" id="KW-0229">DNA integration</keyword>
<evidence type="ECO:0000313" key="9">
    <source>
        <dbReference type="Proteomes" id="UP000515756"/>
    </source>
</evidence>
<dbReference type="EMBL" id="AP021927">
    <property type="protein sequence ID" value="BBQ32684.1"/>
    <property type="molecule type" value="Genomic_DNA"/>
</dbReference>
<evidence type="ECO:0000256" key="3">
    <source>
        <dbReference type="ARBA" id="ARBA00023125"/>
    </source>
</evidence>
<dbReference type="SUPFAM" id="SSF56349">
    <property type="entry name" value="DNA breaking-rejoining enzymes"/>
    <property type="match status" value="1"/>
</dbReference>
<dbReference type="Pfam" id="PF00589">
    <property type="entry name" value="Phage_integrase"/>
    <property type="match status" value="1"/>
</dbReference>
<organism evidence="8 9">
    <name type="scientific">Aeromonas caviae</name>
    <name type="common">Aeromonas punctata</name>
    <dbReference type="NCBI Taxonomy" id="648"/>
    <lineage>
        <taxon>Bacteria</taxon>
        <taxon>Pseudomonadati</taxon>
        <taxon>Pseudomonadota</taxon>
        <taxon>Gammaproteobacteria</taxon>
        <taxon>Aeromonadales</taxon>
        <taxon>Aeromonadaceae</taxon>
        <taxon>Aeromonas</taxon>
    </lineage>
</organism>
<dbReference type="PANTHER" id="PTHR30349:SF41">
    <property type="entry name" value="INTEGRASE_RECOMBINASE PROTEIN MJ0367-RELATED"/>
    <property type="match status" value="1"/>
</dbReference>
<protein>
    <submittedName>
        <fullName evidence="8">Site-specific integrase</fullName>
    </submittedName>
</protein>
<proteinExistence type="inferred from homology"/>
<dbReference type="Gene3D" id="1.10.150.130">
    <property type="match status" value="1"/>
</dbReference>
<evidence type="ECO:0000256" key="4">
    <source>
        <dbReference type="ARBA" id="ARBA00023172"/>
    </source>
</evidence>
<comment type="similarity">
    <text evidence="1">Belongs to the 'phage' integrase family.</text>
</comment>
<name>A0A6S4TCI8_AERCA</name>
<sequence length="416" mass="46797">MTYRKNKKRKILATALDENVMIQKVGYSLSAFNVVRRKSNQLKAWIGDRCIADVTSTDLGKFIANLHSEEEHDHGYPHGYNSKTINQYLTILRQIFSRAVDDGLISLNPMRNIKTCKTCSIDPDPFLQHEIQTLMTYEERYPIDVALITLGIGTGLRISELMALTTESIDLGRARLYVDLALVDKRFKTTKTKSSQRFVELTGRVLTAAKTLVEYASTRPSQHIEVLQVDNKTKVRMTRTLLAYSQTENRPYVSVDDFRETFFKPYCELVGVRYRGPSLFRHTYASQMLTAGVAVERIARKLGLASTEMIYLHYGKWLVEDAPDYQAVEDTVLDACFGSATKQVEATLVNPIQNMTGLGDKITILPDDGFSINTTNISDVSINPAVISPEGGLNMQLMSLISQASQRWGGNVRCIK</sequence>
<dbReference type="InterPro" id="IPR050090">
    <property type="entry name" value="Tyrosine_recombinase_XerCD"/>
</dbReference>
<dbReference type="InterPro" id="IPR013762">
    <property type="entry name" value="Integrase-like_cat_sf"/>
</dbReference>
<dbReference type="InterPro" id="IPR010998">
    <property type="entry name" value="Integrase_recombinase_N"/>
</dbReference>
<gene>
    <name evidence="8" type="ORF">WP2W18E01_42660</name>
</gene>
<dbReference type="GO" id="GO:0003677">
    <property type="term" value="F:DNA binding"/>
    <property type="evidence" value="ECO:0007669"/>
    <property type="project" value="UniProtKB-UniRule"/>
</dbReference>
<dbReference type="Gene3D" id="1.10.443.10">
    <property type="entry name" value="Intergrase catalytic core"/>
    <property type="match status" value="1"/>
</dbReference>
<dbReference type="RefSeq" id="WP_182935594.1">
    <property type="nucleotide sequence ID" value="NZ_AP021927.1"/>
</dbReference>
<keyword evidence="3 5" id="KW-0238">DNA-binding</keyword>
<dbReference type="InterPro" id="IPR011010">
    <property type="entry name" value="DNA_brk_join_enz"/>
</dbReference>
<reference evidence="8 9" key="1">
    <citation type="submission" date="2019-12" db="EMBL/GenBank/DDBJ databases">
        <title>complete genome sequences of Aeromonas caviae str. WP2-W18-ESBL-01 isolated from wastewater treatment plant effluent.</title>
        <authorList>
            <person name="Sekizuka T."/>
            <person name="Itokawa K."/>
            <person name="Yatsu K."/>
            <person name="Inamine Y."/>
            <person name="Kuroda M."/>
        </authorList>
    </citation>
    <scope>NUCLEOTIDE SEQUENCE [LARGE SCALE GENOMIC DNA]</scope>
    <source>
        <strain evidence="8 9">WP2-W18-ESBL-01</strain>
    </source>
</reference>
<feature type="domain" description="Core-binding (CB)" evidence="7">
    <location>
        <begin position="10"/>
        <end position="100"/>
    </location>
</feature>
<evidence type="ECO:0000313" key="8">
    <source>
        <dbReference type="EMBL" id="BBQ32684.1"/>
    </source>
</evidence>
<evidence type="ECO:0000256" key="1">
    <source>
        <dbReference type="ARBA" id="ARBA00008857"/>
    </source>
</evidence>
<evidence type="ECO:0000259" key="6">
    <source>
        <dbReference type="PROSITE" id="PS51898"/>
    </source>
</evidence>
<feature type="domain" description="Tyr recombinase" evidence="6">
    <location>
        <begin position="121"/>
        <end position="330"/>
    </location>
</feature>
<dbReference type="GO" id="GO:0015074">
    <property type="term" value="P:DNA integration"/>
    <property type="evidence" value="ECO:0007669"/>
    <property type="project" value="UniProtKB-KW"/>
</dbReference>
<evidence type="ECO:0000259" key="7">
    <source>
        <dbReference type="PROSITE" id="PS51900"/>
    </source>
</evidence>
<dbReference type="InterPro" id="IPR044068">
    <property type="entry name" value="CB"/>
</dbReference>